<dbReference type="eggNOG" id="ENOG502QQRA">
    <property type="taxonomic scope" value="Eukaryota"/>
</dbReference>
<organism evidence="3 4">
    <name type="scientific">Astyanax mexicanus</name>
    <name type="common">Blind cave fish</name>
    <name type="synonym">Astyanax fasciatus mexicanus</name>
    <dbReference type="NCBI Taxonomy" id="7994"/>
    <lineage>
        <taxon>Eukaryota</taxon>
        <taxon>Metazoa</taxon>
        <taxon>Chordata</taxon>
        <taxon>Craniata</taxon>
        <taxon>Vertebrata</taxon>
        <taxon>Euteleostomi</taxon>
        <taxon>Actinopterygii</taxon>
        <taxon>Neopterygii</taxon>
        <taxon>Teleostei</taxon>
        <taxon>Ostariophysi</taxon>
        <taxon>Characiformes</taxon>
        <taxon>Characoidei</taxon>
        <taxon>Acestrorhamphidae</taxon>
        <taxon>Acestrorhamphinae</taxon>
        <taxon>Astyanax</taxon>
    </lineage>
</organism>
<comment type="similarity">
    <text evidence="1">Belongs to the asteroid family.</text>
</comment>
<accession>W5LU06</accession>
<dbReference type="PANTHER" id="PTHR15665:SF1">
    <property type="entry name" value="PROTEIN ASTEROID HOMOLOG 1"/>
    <property type="match status" value="1"/>
</dbReference>
<dbReference type="AlphaFoldDB" id="W5LU06"/>
<evidence type="ECO:0000313" key="4">
    <source>
        <dbReference type="Proteomes" id="UP000018467"/>
    </source>
</evidence>
<evidence type="ECO:0000256" key="1">
    <source>
        <dbReference type="ARBA" id="ARBA00007398"/>
    </source>
</evidence>
<keyword evidence="4" id="KW-1185">Reference proteome</keyword>
<dbReference type="Gene3D" id="3.40.50.1010">
    <property type="entry name" value="5'-nuclease"/>
    <property type="match status" value="1"/>
</dbReference>
<reference evidence="3" key="4">
    <citation type="submission" date="2025-09" db="UniProtKB">
        <authorList>
            <consortium name="Ensembl"/>
        </authorList>
    </citation>
    <scope>IDENTIFICATION</scope>
</reference>
<protein>
    <submittedName>
        <fullName evidence="3">Asteroid homolog 1a</fullName>
    </submittedName>
</protein>
<evidence type="ECO:0000313" key="3">
    <source>
        <dbReference type="Ensembl" id="ENSAMXP00000026622.2"/>
    </source>
</evidence>
<dbReference type="STRING" id="7994.ENSAMXP00000026622"/>
<reference evidence="3" key="3">
    <citation type="submission" date="2025-08" db="UniProtKB">
        <authorList>
            <consortium name="Ensembl"/>
        </authorList>
    </citation>
    <scope>IDENTIFICATION</scope>
</reference>
<sequence length="657" mass="74641">MRGNYFSFSPGLLNCKVSGTGAMEANDLRSYISSHKNIFVLRNKQFRDSKLVIDGCNLYHTLYFTSGLDQAQGGEYGDFETVVCNFFKNLKECSIKPYVVLDGGDDGGDGEFRNLKKKGEITIRKAHALSTGRPRNVLPILVKTVFVQILRKLEVPFVQCVAKADWETAALANEWNCPVLSNKADFYIFDMKGGLLPLWSFQWKNLSLMNQSDEKFVRAKEYFVERLSTHRRLFLPVFATIASNDDIHLDKGSLPNWAKPSKGSTVTKDIDALFKWLSKFKKPKEAINGVLSHIRDPAYSDKVLNVLTQGLEDYQLSLSSIAEFFTSGTALPDSSPCLPEWTLQQLAKGKLDTVVMDVLAKQRTVLSFPVENSLYSSSNRMSQPIRQTIYALLLGVTDGAYVEEYDREELEITSSRVEAVLPSKVVPNLQLETLWETAWNWRQQVLLEALLVSQPPDRLPVPPSLQLAVYVTCYWLKQAEPEPKPEFLRALLVGLVYGELSRDPLTQRGAVPKRLKNLKTRKEKIPLDLEVAHAYSQWQCSLRDSLRLNQLLANPVPEPEYAWLYSGELVHSVIRDLRRGVGAEVLLAGSPPALQFYQQLMEAVEPELDDEMRSEKSKSSNLEEKIYEQSCSFRTRQRKRSHKSDPRSKKSELSHWE</sequence>
<dbReference type="Ensembl" id="ENSAMXT00000026643.2">
    <property type="protein sequence ID" value="ENSAMXP00000026622.2"/>
    <property type="gene ID" value="ENSAMXG00000025917.2"/>
</dbReference>
<dbReference type="SUPFAM" id="SSF88723">
    <property type="entry name" value="PIN domain-like"/>
    <property type="match status" value="1"/>
</dbReference>
<evidence type="ECO:0000256" key="2">
    <source>
        <dbReference type="SAM" id="MobiDB-lite"/>
    </source>
</evidence>
<dbReference type="HOGENOM" id="CLU_017330_2_1_1"/>
<feature type="compositionally biased region" description="Basic and acidic residues" evidence="2">
    <location>
        <begin position="643"/>
        <end position="657"/>
    </location>
</feature>
<dbReference type="Bgee" id="ENSAMXG00000025917">
    <property type="expression patterns" value="Expressed in intestine and 12 other cell types or tissues"/>
</dbReference>
<dbReference type="GeneTree" id="ENSGT00390000010145"/>
<feature type="region of interest" description="Disordered" evidence="2">
    <location>
        <begin position="608"/>
        <end position="657"/>
    </location>
</feature>
<dbReference type="FunCoup" id="W5LU06">
    <property type="interactions" value="1"/>
</dbReference>
<reference evidence="4" key="2">
    <citation type="journal article" date="2014" name="Nat. Commun.">
        <title>The cavefish genome reveals candidate genes for eye loss.</title>
        <authorList>
            <person name="McGaugh S.E."/>
            <person name="Gross J.B."/>
            <person name="Aken B."/>
            <person name="Blin M."/>
            <person name="Borowsky R."/>
            <person name="Chalopin D."/>
            <person name="Hinaux H."/>
            <person name="Jeffery W.R."/>
            <person name="Keene A."/>
            <person name="Ma L."/>
            <person name="Minx P."/>
            <person name="Murphy D."/>
            <person name="O'Quin K.E."/>
            <person name="Retaux S."/>
            <person name="Rohner N."/>
            <person name="Searle S.M."/>
            <person name="Stahl B.A."/>
            <person name="Tabin C."/>
            <person name="Volff J.N."/>
            <person name="Yoshizawa M."/>
            <person name="Warren W.C."/>
        </authorList>
    </citation>
    <scope>NUCLEOTIDE SEQUENCE [LARGE SCALE GENOMIC DNA]</scope>
    <source>
        <strain evidence="4">female</strain>
    </source>
</reference>
<dbReference type="InParanoid" id="W5LU06"/>
<dbReference type="Proteomes" id="UP000018467">
    <property type="component" value="Unassembled WGS sequence"/>
</dbReference>
<dbReference type="PANTHER" id="PTHR15665">
    <property type="entry name" value="ASTEROID PROTEIN"/>
    <property type="match status" value="1"/>
</dbReference>
<reference evidence="4" key="1">
    <citation type="submission" date="2013-03" db="EMBL/GenBank/DDBJ databases">
        <authorList>
            <person name="Jeffery W."/>
            <person name="Warren W."/>
            <person name="Wilson R.K."/>
        </authorList>
    </citation>
    <scope>NUCLEOTIDE SEQUENCE</scope>
    <source>
        <strain evidence="4">female</strain>
    </source>
</reference>
<name>W5LU06_ASTMX</name>
<proteinExistence type="inferred from homology"/>
<feature type="compositionally biased region" description="Basic and acidic residues" evidence="2">
    <location>
        <begin position="611"/>
        <end position="627"/>
    </location>
</feature>
<dbReference type="InterPro" id="IPR026832">
    <property type="entry name" value="Asteroid"/>
</dbReference>
<dbReference type="InterPro" id="IPR029060">
    <property type="entry name" value="PIN-like_dom_sf"/>
</dbReference>